<keyword evidence="2" id="KW-1185">Reference proteome</keyword>
<dbReference type="EMBL" id="JABSTQ010009099">
    <property type="protein sequence ID" value="KAG0432972.1"/>
    <property type="molecule type" value="Genomic_DNA"/>
</dbReference>
<proteinExistence type="predicted"/>
<dbReference type="Proteomes" id="UP000805193">
    <property type="component" value="Unassembled WGS sequence"/>
</dbReference>
<reference evidence="1 2" key="1">
    <citation type="journal article" date="2020" name="Cell">
        <title>Large-Scale Comparative Analyses of Tick Genomes Elucidate Their Genetic Diversity and Vector Capacities.</title>
        <authorList>
            <consortium name="Tick Genome and Microbiome Consortium (TIGMIC)"/>
            <person name="Jia N."/>
            <person name="Wang J."/>
            <person name="Shi W."/>
            <person name="Du L."/>
            <person name="Sun Y."/>
            <person name="Zhan W."/>
            <person name="Jiang J.F."/>
            <person name="Wang Q."/>
            <person name="Zhang B."/>
            <person name="Ji P."/>
            <person name="Bell-Sakyi L."/>
            <person name="Cui X.M."/>
            <person name="Yuan T.T."/>
            <person name="Jiang B.G."/>
            <person name="Yang W.F."/>
            <person name="Lam T.T."/>
            <person name="Chang Q.C."/>
            <person name="Ding S.J."/>
            <person name="Wang X.J."/>
            <person name="Zhu J.G."/>
            <person name="Ruan X.D."/>
            <person name="Zhao L."/>
            <person name="Wei J.T."/>
            <person name="Ye R.Z."/>
            <person name="Que T.C."/>
            <person name="Du C.H."/>
            <person name="Zhou Y.H."/>
            <person name="Cheng J.X."/>
            <person name="Dai P.F."/>
            <person name="Guo W.B."/>
            <person name="Han X.H."/>
            <person name="Huang E.J."/>
            <person name="Li L.F."/>
            <person name="Wei W."/>
            <person name="Gao Y.C."/>
            <person name="Liu J.Z."/>
            <person name="Shao H.Z."/>
            <person name="Wang X."/>
            <person name="Wang C.C."/>
            <person name="Yang T.C."/>
            <person name="Huo Q.B."/>
            <person name="Li W."/>
            <person name="Chen H.Y."/>
            <person name="Chen S.E."/>
            <person name="Zhou L.G."/>
            <person name="Ni X.B."/>
            <person name="Tian J.H."/>
            <person name="Sheng Y."/>
            <person name="Liu T."/>
            <person name="Pan Y.S."/>
            <person name="Xia L.Y."/>
            <person name="Li J."/>
            <person name="Zhao F."/>
            <person name="Cao W.C."/>
        </authorList>
    </citation>
    <scope>NUCLEOTIDE SEQUENCE [LARGE SCALE GENOMIC DNA]</scope>
    <source>
        <strain evidence="1">Iper-2018</strain>
    </source>
</reference>
<name>A0AC60QFL8_IXOPE</name>
<sequence>MFWWRPPMGEIPGISLRHAHLTTKTSGFAMCKSLAFSSRRAQRRFRSHTSPIASLNQSCASHLLRISTTAPLAAVYTSGFTRPMGRRRRFFHYPYILHAAHHKFLHCSVKSVLHLKAKRFFDGRNLLLQKKIQTNTCLYQKYKIGESRRTTVAFHFLLNHEDFKSSNAQIKDQTDSFISRALRNRTCRRYLIDTPGCKIPKYDPFTIGVIPFTENLTRKHKFVKIRCTSSHAEFYSGFHLIPQLKRSQYYASSDRMNVLILGMDSVSRLNMNRRLPHSSKFVRESLEAFELVAYNKIGENTFPNLMALLSGLSEEEVASMTKNRTFDHVPFLWTTFKRKGYQTVFMEEMPEWPLFIHPAKKGFRRQVVIQRSIWQYGSSDSEHTDRRSRGQPTLLLSIFVESLRVNRNRLTTPYDVHATIRSLTSLPDFDPRPTARGLNLFRQVPSWRTCEEALIPFQFCACERAEERITDNSTARPYALLSLAFINTEAQRHFPGMCATWTLDAVLDATIMRGVASKARWFRVVFTTQPKGQFQVFGTLHLKVGSKKKPVEFVERMDWYSNRTRCLPPSVAQKLEMMNYVLLELTSIHLSNAIRQFMPLRLSKVFLKLKRNKVLGPLFY</sequence>
<evidence type="ECO:0000313" key="2">
    <source>
        <dbReference type="Proteomes" id="UP000805193"/>
    </source>
</evidence>
<evidence type="ECO:0000313" key="1">
    <source>
        <dbReference type="EMBL" id="KAG0432972.1"/>
    </source>
</evidence>
<protein>
    <submittedName>
        <fullName evidence="1">Uncharacterized protein</fullName>
    </submittedName>
</protein>
<accession>A0AC60QFL8</accession>
<organism evidence="1 2">
    <name type="scientific">Ixodes persulcatus</name>
    <name type="common">Taiga tick</name>
    <dbReference type="NCBI Taxonomy" id="34615"/>
    <lineage>
        <taxon>Eukaryota</taxon>
        <taxon>Metazoa</taxon>
        <taxon>Ecdysozoa</taxon>
        <taxon>Arthropoda</taxon>
        <taxon>Chelicerata</taxon>
        <taxon>Arachnida</taxon>
        <taxon>Acari</taxon>
        <taxon>Parasitiformes</taxon>
        <taxon>Ixodida</taxon>
        <taxon>Ixodoidea</taxon>
        <taxon>Ixodidae</taxon>
        <taxon>Ixodinae</taxon>
        <taxon>Ixodes</taxon>
    </lineage>
</organism>
<gene>
    <name evidence="1" type="ORF">HPB47_020348</name>
</gene>
<comment type="caution">
    <text evidence="1">The sequence shown here is derived from an EMBL/GenBank/DDBJ whole genome shotgun (WGS) entry which is preliminary data.</text>
</comment>